<evidence type="ECO:0000259" key="12">
    <source>
        <dbReference type="Pfam" id="PF00717"/>
    </source>
</evidence>
<evidence type="ECO:0000256" key="4">
    <source>
        <dbReference type="ARBA" id="ARBA00022763"/>
    </source>
</evidence>
<evidence type="ECO:0000256" key="11">
    <source>
        <dbReference type="ARBA" id="ARBA00023236"/>
    </source>
</evidence>
<dbReference type="Gene3D" id="2.10.109.10">
    <property type="entry name" value="Umud Fragment, subunit A"/>
    <property type="match status" value="1"/>
</dbReference>
<dbReference type="InterPro" id="IPR036390">
    <property type="entry name" value="WH_DNA-bd_sf"/>
</dbReference>
<comment type="similarity">
    <text evidence="1">Belongs to the peptidase S24 family.</text>
</comment>
<evidence type="ECO:0000259" key="13">
    <source>
        <dbReference type="Pfam" id="PF01726"/>
    </source>
</evidence>
<keyword evidence="6" id="KW-0068">Autocatalytic cleavage</keyword>
<dbReference type="SUPFAM" id="SSF51306">
    <property type="entry name" value="LexA/Signal peptidase"/>
    <property type="match status" value="1"/>
</dbReference>
<dbReference type="PANTHER" id="PTHR33516">
    <property type="entry name" value="LEXA REPRESSOR"/>
    <property type="match status" value="1"/>
</dbReference>
<dbReference type="InterPro" id="IPR006197">
    <property type="entry name" value="Peptidase_S24_LexA"/>
</dbReference>
<dbReference type="Pfam" id="PF00717">
    <property type="entry name" value="Peptidase_S24"/>
    <property type="match status" value="1"/>
</dbReference>
<keyword evidence="3" id="KW-0235">DNA replication</keyword>
<dbReference type="Gene3D" id="1.10.10.10">
    <property type="entry name" value="Winged helix-like DNA-binding domain superfamily/Winged helix DNA-binding domain"/>
    <property type="match status" value="1"/>
</dbReference>
<proteinExistence type="inferred from homology"/>
<evidence type="ECO:0000256" key="10">
    <source>
        <dbReference type="ARBA" id="ARBA00023204"/>
    </source>
</evidence>
<evidence type="ECO:0000256" key="2">
    <source>
        <dbReference type="ARBA" id="ARBA00022491"/>
    </source>
</evidence>
<feature type="domain" description="Peptidase S24/S26A/S26B/S26C" evidence="12">
    <location>
        <begin position="89"/>
        <end position="213"/>
    </location>
</feature>
<dbReference type="InterPro" id="IPR015927">
    <property type="entry name" value="Peptidase_S24_S26A/B/C"/>
</dbReference>
<dbReference type="GO" id="GO:0045892">
    <property type="term" value="P:negative regulation of DNA-templated transcription"/>
    <property type="evidence" value="ECO:0007669"/>
    <property type="project" value="InterPro"/>
</dbReference>
<keyword evidence="8" id="KW-0238">DNA-binding</keyword>
<evidence type="ECO:0000313" key="14">
    <source>
        <dbReference type="EMBL" id="SUZ99654.1"/>
    </source>
</evidence>
<keyword evidence="7" id="KW-0805">Transcription regulation</keyword>
<dbReference type="Pfam" id="PF01726">
    <property type="entry name" value="LexA_DNA_bind"/>
    <property type="match status" value="1"/>
</dbReference>
<evidence type="ECO:0000256" key="3">
    <source>
        <dbReference type="ARBA" id="ARBA00022705"/>
    </source>
</evidence>
<dbReference type="GO" id="GO:0003677">
    <property type="term" value="F:DNA binding"/>
    <property type="evidence" value="ECO:0007669"/>
    <property type="project" value="UniProtKB-KW"/>
</dbReference>
<evidence type="ECO:0008006" key="15">
    <source>
        <dbReference type="Google" id="ProtNLM"/>
    </source>
</evidence>
<gene>
    <name evidence="14" type="ORF">METZ01_LOCUS52508</name>
</gene>
<protein>
    <recommendedName>
        <fullName evidence="15">Repressor LexA</fullName>
    </recommendedName>
</protein>
<evidence type="ECO:0000256" key="6">
    <source>
        <dbReference type="ARBA" id="ARBA00022813"/>
    </source>
</evidence>
<dbReference type="InterPro" id="IPR006199">
    <property type="entry name" value="LexA_DNA-bd_dom"/>
</dbReference>
<dbReference type="GO" id="GO:0006281">
    <property type="term" value="P:DNA repair"/>
    <property type="evidence" value="ECO:0007669"/>
    <property type="project" value="UniProtKB-KW"/>
</dbReference>
<evidence type="ECO:0000256" key="1">
    <source>
        <dbReference type="ARBA" id="ARBA00007484"/>
    </source>
</evidence>
<dbReference type="InterPro" id="IPR050077">
    <property type="entry name" value="LexA_repressor"/>
</dbReference>
<name>A0A381S847_9ZZZZ</name>
<dbReference type="EMBL" id="UINC01002724">
    <property type="protein sequence ID" value="SUZ99654.1"/>
    <property type="molecule type" value="Genomic_DNA"/>
</dbReference>
<dbReference type="NCBIfam" id="TIGR00498">
    <property type="entry name" value="lexA"/>
    <property type="match status" value="1"/>
</dbReference>
<accession>A0A381S847</accession>
<dbReference type="InterPro" id="IPR036286">
    <property type="entry name" value="LexA/Signal_pep-like_sf"/>
</dbReference>
<dbReference type="InterPro" id="IPR006200">
    <property type="entry name" value="LexA"/>
</dbReference>
<evidence type="ECO:0000256" key="5">
    <source>
        <dbReference type="ARBA" id="ARBA00022801"/>
    </source>
</evidence>
<dbReference type="CDD" id="cd06529">
    <property type="entry name" value="S24_LexA-like"/>
    <property type="match status" value="1"/>
</dbReference>
<reference evidence="14" key="1">
    <citation type="submission" date="2018-05" db="EMBL/GenBank/DDBJ databases">
        <authorList>
            <person name="Lanie J.A."/>
            <person name="Ng W.-L."/>
            <person name="Kazmierczak K.M."/>
            <person name="Andrzejewski T.M."/>
            <person name="Davidsen T.M."/>
            <person name="Wayne K.J."/>
            <person name="Tettelin H."/>
            <person name="Glass J.I."/>
            <person name="Rusch D."/>
            <person name="Podicherti R."/>
            <person name="Tsui H.-C.T."/>
            <person name="Winkler M.E."/>
        </authorList>
    </citation>
    <scope>NUCLEOTIDE SEQUENCE</scope>
</reference>
<keyword evidence="2" id="KW-0678">Repressor</keyword>
<organism evidence="14">
    <name type="scientific">marine metagenome</name>
    <dbReference type="NCBI Taxonomy" id="408172"/>
    <lineage>
        <taxon>unclassified sequences</taxon>
        <taxon>metagenomes</taxon>
        <taxon>ecological metagenomes</taxon>
    </lineage>
</organism>
<keyword evidence="4" id="KW-0227">DNA damage</keyword>
<dbReference type="AlphaFoldDB" id="A0A381S847"/>
<evidence type="ECO:0000256" key="8">
    <source>
        <dbReference type="ARBA" id="ARBA00023125"/>
    </source>
</evidence>
<dbReference type="InterPro" id="IPR039418">
    <property type="entry name" value="LexA-like"/>
</dbReference>
<evidence type="ECO:0000256" key="9">
    <source>
        <dbReference type="ARBA" id="ARBA00023163"/>
    </source>
</evidence>
<sequence length="220" mass="24058">MVKLSERQQMIMSFIENFIEEHDYPPTIRDIQNGCNISSTSVVAYNLDKLKDGGQLNRHSEVSRGLSLASAGSNSNKFKSTEIDSVTVPLLGTIAAGSPFPMPENDTWSDLSGSELIDLPQAIVGPGDNVYALKVRGESMIDDLITDGDLVIMEKASTVRNGQMAAVRIKSDNSTTLKNFYSEGPRIRLEPANSQMSAQIFPSDDVEVLSKVIAVWRYLG</sequence>
<dbReference type="GO" id="GO:0006260">
    <property type="term" value="P:DNA replication"/>
    <property type="evidence" value="ECO:0007669"/>
    <property type="project" value="UniProtKB-KW"/>
</dbReference>
<dbReference type="PANTHER" id="PTHR33516:SF2">
    <property type="entry name" value="LEXA REPRESSOR-RELATED"/>
    <property type="match status" value="1"/>
</dbReference>
<dbReference type="InterPro" id="IPR036388">
    <property type="entry name" value="WH-like_DNA-bd_sf"/>
</dbReference>
<dbReference type="PRINTS" id="PR00726">
    <property type="entry name" value="LEXASERPTASE"/>
</dbReference>
<feature type="domain" description="LexA repressor DNA-binding" evidence="13">
    <location>
        <begin position="1"/>
        <end position="65"/>
    </location>
</feature>
<dbReference type="SUPFAM" id="SSF46785">
    <property type="entry name" value="Winged helix' DNA-binding domain"/>
    <property type="match status" value="1"/>
</dbReference>
<dbReference type="GO" id="GO:0009432">
    <property type="term" value="P:SOS response"/>
    <property type="evidence" value="ECO:0007669"/>
    <property type="project" value="UniProtKB-KW"/>
</dbReference>
<keyword evidence="9" id="KW-0804">Transcription</keyword>
<keyword evidence="10" id="KW-0234">DNA repair</keyword>
<keyword evidence="11" id="KW-0742">SOS response</keyword>
<dbReference type="GO" id="GO:0006508">
    <property type="term" value="P:proteolysis"/>
    <property type="evidence" value="ECO:0007669"/>
    <property type="project" value="InterPro"/>
</dbReference>
<dbReference type="GO" id="GO:0004252">
    <property type="term" value="F:serine-type endopeptidase activity"/>
    <property type="evidence" value="ECO:0007669"/>
    <property type="project" value="InterPro"/>
</dbReference>
<keyword evidence="5" id="KW-0378">Hydrolase</keyword>
<evidence type="ECO:0000256" key="7">
    <source>
        <dbReference type="ARBA" id="ARBA00023015"/>
    </source>
</evidence>